<name>A0A1H8IW19_9FLAO</name>
<evidence type="ECO:0000313" key="3">
    <source>
        <dbReference type="Proteomes" id="UP000198657"/>
    </source>
</evidence>
<evidence type="ECO:0000256" key="1">
    <source>
        <dbReference type="SAM" id="SignalP"/>
    </source>
</evidence>
<gene>
    <name evidence="2" type="ORF">SAMN04487942_0738</name>
</gene>
<dbReference type="AlphaFoldDB" id="A0A1H8IW19"/>
<feature type="signal peptide" evidence="1">
    <location>
        <begin position="1"/>
        <end position="19"/>
    </location>
</feature>
<keyword evidence="3" id="KW-1185">Reference proteome</keyword>
<reference evidence="3" key="1">
    <citation type="submission" date="2016-10" db="EMBL/GenBank/DDBJ databases">
        <authorList>
            <person name="Varghese N."/>
            <person name="Submissions S."/>
        </authorList>
    </citation>
    <scope>NUCLEOTIDE SEQUENCE [LARGE SCALE GENOMIC DNA]</scope>
    <source>
        <strain evidence="3">CGMCC 1.8704</strain>
    </source>
</reference>
<feature type="chain" id="PRO_5011576834" evidence="1">
    <location>
        <begin position="20"/>
        <end position="80"/>
    </location>
</feature>
<accession>A0A1H8IW19</accession>
<keyword evidence="1" id="KW-0732">Signal</keyword>
<evidence type="ECO:0000313" key="2">
    <source>
        <dbReference type="EMBL" id="SEN72641.1"/>
    </source>
</evidence>
<organism evidence="2 3">
    <name type="scientific">Flavobacterium sinopsychrotolerans</name>
    <dbReference type="NCBI Taxonomy" id="604089"/>
    <lineage>
        <taxon>Bacteria</taxon>
        <taxon>Pseudomonadati</taxon>
        <taxon>Bacteroidota</taxon>
        <taxon>Flavobacteriia</taxon>
        <taxon>Flavobacteriales</taxon>
        <taxon>Flavobacteriaceae</taxon>
        <taxon>Flavobacterium</taxon>
    </lineage>
</organism>
<proteinExistence type="predicted"/>
<protein>
    <submittedName>
        <fullName evidence="2">Uncharacterized protein</fullName>
    </submittedName>
</protein>
<dbReference type="RefSeq" id="WP_091165942.1">
    <property type="nucleotide sequence ID" value="NZ_CBCSFM010000001.1"/>
</dbReference>
<dbReference type="EMBL" id="FODN01000001">
    <property type="protein sequence ID" value="SEN72641.1"/>
    <property type="molecule type" value="Genomic_DNA"/>
</dbReference>
<sequence length="80" mass="9252">MRICLIVMIITILPFFVSAQNFNPPKIKPPNVVHPIRLEQRPKVPDITLTMKPLYRSSMENAKAKLAREEQKLIKQAKKT</sequence>
<dbReference type="Proteomes" id="UP000198657">
    <property type="component" value="Unassembled WGS sequence"/>
</dbReference>